<dbReference type="PANTHER" id="PTHR43283:SF7">
    <property type="entry name" value="BETA-LACTAMASE-RELATED DOMAIN-CONTAINING PROTEIN"/>
    <property type="match status" value="1"/>
</dbReference>
<feature type="signal peptide" evidence="2">
    <location>
        <begin position="1"/>
        <end position="21"/>
    </location>
</feature>
<feature type="region of interest" description="Disordered" evidence="1">
    <location>
        <begin position="131"/>
        <end position="150"/>
    </location>
</feature>
<accession>A0A2P7QYP7</accession>
<keyword evidence="4" id="KW-0378">Hydrolase</keyword>
<dbReference type="Pfam" id="PF00144">
    <property type="entry name" value="Beta-lactamase"/>
    <property type="match status" value="1"/>
</dbReference>
<dbReference type="PANTHER" id="PTHR43283">
    <property type="entry name" value="BETA-LACTAMASE-RELATED"/>
    <property type="match status" value="1"/>
</dbReference>
<evidence type="ECO:0000259" key="3">
    <source>
        <dbReference type="Pfam" id="PF00144"/>
    </source>
</evidence>
<dbReference type="RefSeq" id="WP_106511112.1">
    <property type="nucleotide sequence ID" value="NZ_PXYI01000001.1"/>
</dbReference>
<keyword evidence="2" id="KW-0732">Signal</keyword>
<evidence type="ECO:0000313" key="5">
    <source>
        <dbReference type="Proteomes" id="UP000241167"/>
    </source>
</evidence>
<dbReference type="InterPro" id="IPR050789">
    <property type="entry name" value="Diverse_Enzym_Activities"/>
</dbReference>
<evidence type="ECO:0000256" key="2">
    <source>
        <dbReference type="SAM" id="SignalP"/>
    </source>
</evidence>
<evidence type="ECO:0000256" key="1">
    <source>
        <dbReference type="SAM" id="MobiDB-lite"/>
    </source>
</evidence>
<name>A0A2P7QYP7_9SPHN</name>
<dbReference type="InterPro" id="IPR001466">
    <property type="entry name" value="Beta-lactam-related"/>
</dbReference>
<proteinExistence type="predicted"/>
<dbReference type="AlphaFoldDB" id="A0A2P7QYP7"/>
<dbReference type="EMBL" id="PXYI01000001">
    <property type="protein sequence ID" value="PSJ43091.1"/>
    <property type="molecule type" value="Genomic_DNA"/>
</dbReference>
<dbReference type="GO" id="GO:0016787">
    <property type="term" value="F:hydrolase activity"/>
    <property type="evidence" value="ECO:0007669"/>
    <property type="project" value="UniProtKB-KW"/>
</dbReference>
<dbReference type="SUPFAM" id="SSF56601">
    <property type="entry name" value="beta-lactamase/transpeptidase-like"/>
    <property type="match status" value="1"/>
</dbReference>
<dbReference type="Proteomes" id="UP000241167">
    <property type="component" value="Unassembled WGS sequence"/>
</dbReference>
<sequence length="461" mass="49641">MLKCASRILVLAAIVATPAAAQDQARYTRALAAGYKAAFLCSDIFNAGQTEAVIAADDLKRIYPELEPIIPTLETRIDRAAKTVSVTFDPALPPRIAAWRPNLGCAQLPIGATAEAAVRLPRLADDPPVARADAKAWPDGDRNAAARPKGDTAALTRAVTAAFDRGSYGQGSETTAILIVQDGKIVAERYRDDFDMHMPQRTWSVAKSIAGSVIGAAVQQGLFDVNAPAPIPEWQAPGDPRAAITTDSLLRMASGLHSDAAGNRTDAVYFGGSTVTEDVTAWPMEAAANTRFRYANNDILLAVRGLRAKLGNGDRALAFPFQNLFWKIGMTRTIPETDWQGNFILSSQVWTTARDLARLGLLYQNDGLWNGERILPTGWADYVSRHGPAQPASGYGYGASWWTFPKDLGIPADAYIAQGNRGQYLAVIPSRKIVIVRRGYDGPGTAFDQSAFIVDILAALK</sequence>
<gene>
    <name evidence="4" type="ORF">C7I55_01500</name>
</gene>
<protein>
    <submittedName>
        <fullName evidence="4">Serine hydrolase</fullName>
    </submittedName>
</protein>
<keyword evidence="5" id="KW-1185">Reference proteome</keyword>
<organism evidence="4 5">
    <name type="scientific">Allosphingosinicella deserti</name>
    <dbReference type="NCBI Taxonomy" id="2116704"/>
    <lineage>
        <taxon>Bacteria</taxon>
        <taxon>Pseudomonadati</taxon>
        <taxon>Pseudomonadota</taxon>
        <taxon>Alphaproteobacteria</taxon>
        <taxon>Sphingomonadales</taxon>
        <taxon>Sphingomonadaceae</taxon>
        <taxon>Allosphingosinicella</taxon>
    </lineage>
</organism>
<feature type="chain" id="PRO_5015108847" evidence="2">
    <location>
        <begin position="22"/>
        <end position="461"/>
    </location>
</feature>
<evidence type="ECO:0000313" key="4">
    <source>
        <dbReference type="EMBL" id="PSJ43091.1"/>
    </source>
</evidence>
<dbReference type="OrthoDB" id="9814204at2"/>
<feature type="domain" description="Beta-lactamase-related" evidence="3">
    <location>
        <begin position="164"/>
        <end position="436"/>
    </location>
</feature>
<comment type="caution">
    <text evidence="4">The sequence shown here is derived from an EMBL/GenBank/DDBJ whole genome shotgun (WGS) entry which is preliminary data.</text>
</comment>
<dbReference type="Gene3D" id="3.40.710.10">
    <property type="entry name" value="DD-peptidase/beta-lactamase superfamily"/>
    <property type="match status" value="1"/>
</dbReference>
<dbReference type="InterPro" id="IPR012338">
    <property type="entry name" value="Beta-lactam/transpept-like"/>
</dbReference>
<reference evidence="4 5" key="1">
    <citation type="submission" date="2018-03" db="EMBL/GenBank/DDBJ databases">
        <title>The draft genome of Sphingosinicella sp. GL-C-18.</title>
        <authorList>
            <person name="Liu L."/>
            <person name="Li L."/>
            <person name="Liang L."/>
            <person name="Zhang X."/>
            <person name="Wang T."/>
        </authorList>
    </citation>
    <scope>NUCLEOTIDE SEQUENCE [LARGE SCALE GENOMIC DNA]</scope>
    <source>
        <strain evidence="4 5">GL-C-18</strain>
    </source>
</reference>
<feature type="compositionally biased region" description="Basic and acidic residues" evidence="1">
    <location>
        <begin position="132"/>
        <end position="150"/>
    </location>
</feature>